<dbReference type="InterPro" id="IPR000537">
    <property type="entry name" value="UbiA_prenyltransferase"/>
</dbReference>
<dbReference type="GO" id="GO:0005783">
    <property type="term" value="C:endoplasmic reticulum"/>
    <property type="evidence" value="ECO:0007669"/>
    <property type="project" value="TreeGrafter"/>
</dbReference>
<dbReference type="OrthoDB" id="203513at2759"/>
<gene>
    <name evidence="11" type="ORF">BSL78_02018</name>
</gene>
<dbReference type="InterPro" id="IPR044878">
    <property type="entry name" value="UbiA_sf"/>
</dbReference>
<evidence type="ECO:0000256" key="9">
    <source>
        <dbReference type="ARBA" id="ARBA00023136"/>
    </source>
</evidence>
<comment type="similarity">
    <text evidence="3">Belongs to the UbiA prenyltransferase family.</text>
</comment>
<dbReference type="EMBL" id="MRZV01000042">
    <property type="protein sequence ID" value="PIK61025.1"/>
    <property type="molecule type" value="Genomic_DNA"/>
</dbReference>
<dbReference type="GO" id="GO:0000139">
    <property type="term" value="C:Golgi membrane"/>
    <property type="evidence" value="ECO:0007669"/>
    <property type="project" value="TreeGrafter"/>
</dbReference>
<feature type="transmembrane region" description="Helical" evidence="10">
    <location>
        <begin position="298"/>
        <end position="319"/>
    </location>
</feature>
<feature type="transmembrane region" description="Helical" evidence="10">
    <location>
        <begin position="184"/>
        <end position="206"/>
    </location>
</feature>
<dbReference type="GO" id="GO:0042371">
    <property type="term" value="P:vitamin K biosynthetic process"/>
    <property type="evidence" value="ECO:0007669"/>
    <property type="project" value="TreeGrafter"/>
</dbReference>
<proteinExistence type="inferred from homology"/>
<comment type="subcellular location">
    <subcellularLocation>
        <location evidence="1">Membrane</location>
        <topology evidence="1">Multi-pass membrane protein</topology>
    </subcellularLocation>
</comment>
<evidence type="ECO:0000256" key="6">
    <source>
        <dbReference type="ARBA" id="ARBA00022679"/>
    </source>
</evidence>
<sequence>MEGSKEITSMDRPTEVDLTLQISTNVSTDLNGLSMPTACTGISSAIKFQHNYITASVPSSENCGIESPSGSISNVHRTSCIDGQALEICSKEYNTVDVARTYLSALRPWSFSTSLIPLLLGTALGYKEINEVNLFVFFFTAIAILSVHGAGNLVNTYYDFKRGIDSKKSDDRTLVDQKLSPQEVASFGACLYAIGCASVLCICLTSKASVEHIALVFFGGLSGSFLYTGGIGLKYHAFGDIVILLSFGPVAVMFTFICQTGLLKLLPFWYAIPVVLITEAIVHANNSRDAENDMAANVTTVAIMLGPTASYILFCFLLFIPYIIIVVLGVNFSKAFFLPFLTLTVAFKLEKEFRRGNLKLLPYKTAQLNLLFGVTYVMSCLLTSKEYLPGF</sequence>
<evidence type="ECO:0000256" key="5">
    <source>
        <dbReference type="ARBA" id="ARBA00022602"/>
    </source>
</evidence>
<dbReference type="PANTHER" id="PTHR13929:SF0">
    <property type="entry name" value="UBIA PRENYLTRANSFERASE DOMAIN-CONTAINING PROTEIN 1"/>
    <property type="match status" value="1"/>
</dbReference>
<keyword evidence="12" id="KW-1185">Reference proteome</keyword>
<feature type="transmembrane region" description="Helical" evidence="10">
    <location>
        <begin position="132"/>
        <end position="158"/>
    </location>
</feature>
<comment type="caution">
    <text evidence="11">The sequence shown here is derived from an EMBL/GenBank/DDBJ whole genome shotgun (WGS) entry which is preliminary data.</text>
</comment>
<evidence type="ECO:0000256" key="8">
    <source>
        <dbReference type="ARBA" id="ARBA00022989"/>
    </source>
</evidence>
<evidence type="ECO:0000256" key="2">
    <source>
        <dbReference type="ARBA" id="ARBA00004863"/>
    </source>
</evidence>
<dbReference type="UniPathway" id="UPA00079"/>
<dbReference type="GO" id="GO:0009234">
    <property type="term" value="P:menaquinone biosynthetic process"/>
    <property type="evidence" value="ECO:0007669"/>
    <property type="project" value="UniProtKB-UniPathway"/>
</dbReference>
<dbReference type="STRING" id="307972.A0A2G8LLB3"/>
<dbReference type="PANTHER" id="PTHR13929">
    <property type="entry name" value="1,4-DIHYDROXY-2-NAPHTHOATE OCTAPRENYLTRANSFERASE"/>
    <property type="match status" value="1"/>
</dbReference>
<dbReference type="GO" id="GO:0004659">
    <property type="term" value="F:prenyltransferase activity"/>
    <property type="evidence" value="ECO:0007669"/>
    <property type="project" value="UniProtKB-KW"/>
</dbReference>
<feature type="transmembrane region" description="Helical" evidence="10">
    <location>
        <begin position="241"/>
        <end position="262"/>
    </location>
</feature>
<keyword evidence="5" id="KW-0637">Prenyltransferase</keyword>
<evidence type="ECO:0000313" key="11">
    <source>
        <dbReference type="EMBL" id="PIK61025.1"/>
    </source>
</evidence>
<dbReference type="Pfam" id="PF01040">
    <property type="entry name" value="UbiA"/>
    <property type="match status" value="1"/>
</dbReference>
<keyword evidence="8 10" id="KW-1133">Transmembrane helix</keyword>
<keyword evidence="9 10" id="KW-0472">Membrane</keyword>
<dbReference type="Gene3D" id="1.10.357.140">
    <property type="entry name" value="UbiA prenyltransferase"/>
    <property type="match status" value="1"/>
</dbReference>
<dbReference type="Proteomes" id="UP000230750">
    <property type="component" value="Unassembled WGS sequence"/>
</dbReference>
<evidence type="ECO:0000256" key="7">
    <source>
        <dbReference type="ARBA" id="ARBA00022692"/>
    </source>
</evidence>
<feature type="transmembrane region" description="Helical" evidence="10">
    <location>
        <begin position="212"/>
        <end position="229"/>
    </location>
</feature>
<feature type="transmembrane region" description="Helical" evidence="10">
    <location>
        <begin position="268"/>
        <end position="286"/>
    </location>
</feature>
<evidence type="ECO:0000256" key="3">
    <source>
        <dbReference type="ARBA" id="ARBA00005985"/>
    </source>
</evidence>
<accession>A0A2G8LLB3</accession>
<reference evidence="11 12" key="1">
    <citation type="journal article" date="2017" name="PLoS Biol.">
        <title>The sea cucumber genome provides insights into morphological evolution and visceral regeneration.</title>
        <authorList>
            <person name="Zhang X."/>
            <person name="Sun L."/>
            <person name="Yuan J."/>
            <person name="Sun Y."/>
            <person name="Gao Y."/>
            <person name="Zhang L."/>
            <person name="Li S."/>
            <person name="Dai H."/>
            <person name="Hamel J.F."/>
            <person name="Liu C."/>
            <person name="Yu Y."/>
            <person name="Liu S."/>
            <person name="Lin W."/>
            <person name="Guo K."/>
            <person name="Jin S."/>
            <person name="Xu P."/>
            <person name="Storey K.B."/>
            <person name="Huan P."/>
            <person name="Zhang T."/>
            <person name="Zhou Y."/>
            <person name="Zhang J."/>
            <person name="Lin C."/>
            <person name="Li X."/>
            <person name="Xing L."/>
            <person name="Huo D."/>
            <person name="Sun M."/>
            <person name="Wang L."/>
            <person name="Mercier A."/>
            <person name="Li F."/>
            <person name="Yang H."/>
            <person name="Xiang J."/>
        </authorList>
    </citation>
    <scope>NUCLEOTIDE SEQUENCE [LARGE SCALE GENOMIC DNA]</scope>
    <source>
        <strain evidence="11">Shaxun</strain>
        <tissue evidence="11">Muscle</tissue>
    </source>
</reference>
<evidence type="ECO:0000256" key="1">
    <source>
        <dbReference type="ARBA" id="ARBA00004141"/>
    </source>
</evidence>
<keyword evidence="6 11" id="KW-0808">Transferase</keyword>
<dbReference type="CDD" id="cd13962">
    <property type="entry name" value="PT_UbiA_UBIAD1"/>
    <property type="match status" value="1"/>
</dbReference>
<keyword evidence="7 10" id="KW-0812">Transmembrane</keyword>
<evidence type="ECO:0000313" key="12">
    <source>
        <dbReference type="Proteomes" id="UP000230750"/>
    </source>
</evidence>
<keyword evidence="4" id="KW-0474">Menaquinone biosynthesis</keyword>
<dbReference type="AlphaFoldDB" id="A0A2G8LLB3"/>
<organism evidence="11 12">
    <name type="scientific">Stichopus japonicus</name>
    <name type="common">Sea cucumber</name>
    <dbReference type="NCBI Taxonomy" id="307972"/>
    <lineage>
        <taxon>Eukaryota</taxon>
        <taxon>Metazoa</taxon>
        <taxon>Echinodermata</taxon>
        <taxon>Eleutherozoa</taxon>
        <taxon>Echinozoa</taxon>
        <taxon>Holothuroidea</taxon>
        <taxon>Aspidochirotacea</taxon>
        <taxon>Aspidochirotida</taxon>
        <taxon>Stichopodidae</taxon>
        <taxon>Apostichopus</taxon>
    </lineage>
</organism>
<protein>
    <submittedName>
        <fullName evidence="11">Putative ubiA prenyltransferase domain-containing protein 1-like</fullName>
    </submittedName>
</protein>
<dbReference type="InterPro" id="IPR026046">
    <property type="entry name" value="UBIAD1"/>
</dbReference>
<comment type="pathway">
    <text evidence="2">Quinol/quinone metabolism; menaquinone biosynthesis.</text>
</comment>
<evidence type="ECO:0000256" key="4">
    <source>
        <dbReference type="ARBA" id="ARBA00022428"/>
    </source>
</evidence>
<feature type="transmembrane region" description="Helical" evidence="10">
    <location>
        <begin position="325"/>
        <end position="347"/>
    </location>
</feature>
<evidence type="ECO:0000256" key="10">
    <source>
        <dbReference type="SAM" id="Phobius"/>
    </source>
</evidence>
<name>A0A2G8LLB3_STIJA</name>